<dbReference type="AlphaFoldDB" id="A0AB34HGM0"/>
<dbReference type="GO" id="GO:0006826">
    <property type="term" value="P:iron ion transport"/>
    <property type="evidence" value="ECO:0007669"/>
    <property type="project" value="InterPro"/>
</dbReference>
<dbReference type="InterPro" id="IPR001519">
    <property type="entry name" value="Ferritin"/>
</dbReference>
<name>A0AB34HGM0_ESCRO</name>
<dbReference type="InterPro" id="IPR009040">
    <property type="entry name" value="Ferritin-like_diiron"/>
</dbReference>
<dbReference type="PANTHER" id="PTHR11431">
    <property type="entry name" value="FERRITIN"/>
    <property type="match status" value="1"/>
</dbReference>
<keyword evidence="4" id="KW-0408">Iron</keyword>
<dbReference type="Gene3D" id="1.20.1260.10">
    <property type="match status" value="1"/>
</dbReference>
<gene>
    <name evidence="7" type="ORF">J1605_004515</name>
</gene>
<evidence type="ECO:0000256" key="1">
    <source>
        <dbReference type="ARBA" id="ARBA00044942"/>
    </source>
</evidence>
<dbReference type="GO" id="GO:0008199">
    <property type="term" value="F:ferric iron binding"/>
    <property type="evidence" value="ECO:0007669"/>
    <property type="project" value="InterPro"/>
</dbReference>
<dbReference type="GO" id="GO:0044754">
    <property type="term" value="C:autolysosome"/>
    <property type="evidence" value="ECO:0007669"/>
    <property type="project" value="UniProtKB-SubCell"/>
</dbReference>
<evidence type="ECO:0000313" key="7">
    <source>
        <dbReference type="EMBL" id="KAJ8790542.1"/>
    </source>
</evidence>
<dbReference type="InterPro" id="IPR012347">
    <property type="entry name" value="Ferritin-like"/>
</dbReference>
<evidence type="ECO:0000256" key="5">
    <source>
        <dbReference type="SAM" id="MobiDB-lite"/>
    </source>
</evidence>
<protein>
    <recommendedName>
        <fullName evidence="4">Ferritin</fullName>
    </recommendedName>
</protein>
<dbReference type="EMBL" id="JAIQCJ010001354">
    <property type="protein sequence ID" value="KAJ8790542.1"/>
    <property type="molecule type" value="Genomic_DNA"/>
</dbReference>
<feature type="domain" description="Ferritin-like diiron" evidence="6">
    <location>
        <begin position="49"/>
        <end position="102"/>
    </location>
</feature>
<comment type="subcellular location">
    <subcellularLocation>
        <location evidence="1">Autolysosome</location>
    </subcellularLocation>
</comment>
<reference evidence="7 8" key="1">
    <citation type="submission" date="2022-11" db="EMBL/GenBank/DDBJ databases">
        <title>Whole genome sequence of Eschrichtius robustus ER-17-0199.</title>
        <authorList>
            <person name="Bruniche-Olsen A."/>
            <person name="Black A.N."/>
            <person name="Fields C.J."/>
            <person name="Walden K."/>
            <person name="Dewoody J.A."/>
        </authorList>
    </citation>
    <scope>NUCLEOTIDE SEQUENCE [LARGE SCALE GENOMIC DNA]</scope>
    <source>
        <strain evidence="7">ER-17-0199</strain>
        <tissue evidence="7">Blubber</tissue>
    </source>
</reference>
<dbReference type="Proteomes" id="UP001159641">
    <property type="component" value="Unassembled WGS sequence"/>
</dbReference>
<evidence type="ECO:0000256" key="4">
    <source>
        <dbReference type="RuleBase" id="RU361145"/>
    </source>
</evidence>
<proteinExistence type="inferred from homology"/>
<keyword evidence="4" id="KW-0409">Iron storage</keyword>
<evidence type="ECO:0000259" key="6">
    <source>
        <dbReference type="PROSITE" id="PS50905"/>
    </source>
</evidence>
<comment type="function">
    <text evidence="2">Stores iron in a soluble, non-toxic, readily available form. Important for iron homeostasis. Iron is taken up in the ferrous form and deposited as ferric hydroxides after oxidation. Also plays a role in delivery of iron to cells. Mediates iron uptake in capsule cells of the developing kidney. Delivery to lysosomes by the cargo receptor NCOA4 for autophagic degradation and release or iron.</text>
</comment>
<comment type="subunit">
    <text evidence="3">Oligomer of 24 subunits. There are two types of subunits: L (light) chain and H (heavy) chain. The major chain can be light or heavy, depending on the species and tissue type. The functional molecule forms a roughly spherical shell with a diameter of 12 nm and contains a central cavity into which the insoluble mineral iron core is deposited. Interacts with NCOA4.</text>
</comment>
<accession>A0AB34HGM0</accession>
<evidence type="ECO:0000256" key="2">
    <source>
        <dbReference type="ARBA" id="ARBA00045578"/>
    </source>
</evidence>
<feature type="region of interest" description="Disordered" evidence="5">
    <location>
        <begin position="1"/>
        <end position="24"/>
    </location>
</feature>
<organism evidence="7 8">
    <name type="scientific">Eschrichtius robustus</name>
    <name type="common">California gray whale</name>
    <name type="synonym">Eschrichtius gibbosus</name>
    <dbReference type="NCBI Taxonomy" id="9764"/>
    <lineage>
        <taxon>Eukaryota</taxon>
        <taxon>Metazoa</taxon>
        <taxon>Chordata</taxon>
        <taxon>Craniata</taxon>
        <taxon>Vertebrata</taxon>
        <taxon>Euteleostomi</taxon>
        <taxon>Mammalia</taxon>
        <taxon>Eutheria</taxon>
        <taxon>Laurasiatheria</taxon>
        <taxon>Artiodactyla</taxon>
        <taxon>Whippomorpha</taxon>
        <taxon>Cetacea</taxon>
        <taxon>Mysticeti</taxon>
        <taxon>Eschrichtiidae</taxon>
        <taxon>Eschrichtius</taxon>
    </lineage>
</organism>
<comment type="caution">
    <text evidence="7">The sequence shown here is derived from an EMBL/GenBank/DDBJ whole genome shotgun (WGS) entry which is preliminary data.</text>
</comment>
<dbReference type="SUPFAM" id="SSF47240">
    <property type="entry name" value="Ferritin-like"/>
    <property type="match status" value="1"/>
</dbReference>
<evidence type="ECO:0000256" key="3">
    <source>
        <dbReference type="ARBA" id="ARBA00047045"/>
    </source>
</evidence>
<dbReference type="PROSITE" id="PS50905">
    <property type="entry name" value="FERRITIN_LIKE"/>
    <property type="match status" value="1"/>
</dbReference>
<dbReference type="PANTHER" id="PTHR11431:SF47">
    <property type="entry name" value="FERRITIN LIGHT CHAIN"/>
    <property type="match status" value="1"/>
</dbReference>
<evidence type="ECO:0000313" key="8">
    <source>
        <dbReference type="Proteomes" id="UP001159641"/>
    </source>
</evidence>
<dbReference type="GO" id="GO:0008198">
    <property type="term" value="F:ferrous iron binding"/>
    <property type="evidence" value="ECO:0007669"/>
    <property type="project" value="TreeGrafter"/>
</dbReference>
<keyword evidence="8" id="KW-1185">Reference proteome</keyword>
<keyword evidence="4" id="KW-0479">Metal-binding</keyword>
<dbReference type="InterPro" id="IPR009078">
    <property type="entry name" value="Ferritin-like_SF"/>
</dbReference>
<sequence>MLTLATQPPHTLQPLESATQLPSATGTNEHHFWRLTPYYQSTLSSQIRQNYSTEVEVAVNRLVNLHLQALYTYLSQGFYFDCDDGALQSVGHFFRELAKEKR</sequence>
<dbReference type="GO" id="GO:0006879">
    <property type="term" value="P:intracellular iron ion homeostasis"/>
    <property type="evidence" value="ECO:0007669"/>
    <property type="project" value="UniProtKB-KW"/>
</dbReference>
<comment type="similarity">
    <text evidence="4">Belongs to the ferritin family.</text>
</comment>